<organism evidence="1">
    <name type="scientific">Methanosarcina mazei</name>
    <name type="common">Methanosarcina frisia</name>
    <dbReference type="NCBI Taxonomy" id="2209"/>
    <lineage>
        <taxon>Archaea</taxon>
        <taxon>Methanobacteriati</taxon>
        <taxon>Methanobacteriota</taxon>
        <taxon>Stenosarchaea group</taxon>
        <taxon>Methanomicrobia</taxon>
        <taxon>Methanosarcinales</taxon>
        <taxon>Methanosarcinaceae</taxon>
        <taxon>Methanosarcina</taxon>
    </lineage>
</organism>
<proteinExistence type="predicted"/>
<dbReference type="AlphaFoldDB" id="A0A0F8HR21"/>
<reference evidence="1" key="1">
    <citation type="journal article" date="2015" name="ISME J.">
        <title>Genomic and phenotypic differentiation among Methanosarcina mazei populations from Columbia River sediment.</title>
        <authorList>
            <person name="Youngblut N.D."/>
            <person name="Wirth J.S."/>
            <person name="Henriksen J.R."/>
            <person name="Smith M."/>
            <person name="Simon H."/>
            <person name="Metcalf W.W."/>
            <person name="Whitaker R.J."/>
        </authorList>
    </citation>
    <scope>NUCLEOTIDE SEQUENCE [LARGE SCALE GENOMIC DNA]</scope>
    <source>
        <strain evidence="1">3.H.A.1A.1</strain>
    </source>
</reference>
<protein>
    <submittedName>
        <fullName evidence="1">Uncharacterized protein</fullName>
    </submittedName>
</protein>
<gene>
    <name evidence="1" type="ORF">DU43_03300</name>
</gene>
<comment type="caution">
    <text evidence="1">The sequence shown here is derived from an EMBL/GenBank/DDBJ whole genome shotgun (WGS) entry which is preliminary data.</text>
</comment>
<name>A0A0F8HR21_METMZ</name>
<dbReference type="EMBL" id="JJPM01000028">
    <property type="protein sequence ID" value="KKG80192.1"/>
    <property type="molecule type" value="Genomic_DNA"/>
</dbReference>
<accession>A0A0F8HR21</accession>
<sequence>MYHENFLFYSEVPGLVDPERGRCKDKLGKIGESFGINRTRVFMGCKRVDIFIKGNLFIQGGEQ</sequence>
<evidence type="ECO:0000313" key="1">
    <source>
        <dbReference type="EMBL" id="KKG80192.1"/>
    </source>
</evidence>